<evidence type="ECO:0000313" key="10">
    <source>
        <dbReference type="Proteomes" id="UP000064967"/>
    </source>
</evidence>
<dbReference type="SUPFAM" id="SSF46626">
    <property type="entry name" value="Cytochrome c"/>
    <property type="match status" value="2"/>
</dbReference>
<evidence type="ECO:0000259" key="8">
    <source>
        <dbReference type="PROSITE" id="PS51007"/>
    </source>
</evidence>
<dbReference type="AlphaFoldDB" id="A0A0K1QBK2"/>
<dbReference type="KEGG" id="llu:AKJ09_09448"/>
<protein>
    <submittedName>
        <fullName evidence="9">Surface antigen protein</fullName>
    </submittedName>
</protein>
<dbReference type="GO" id="GO:0009055">
    <property type="term" value="F:electron transfer activity"/>
    <property type="evidence" value="ECO:0007669"/>
    <property type="project" value="InterPro"/>
</dbReference>
<dbReference type="Pfam" id="PF00034">
    <property type="entry name" value="Cytochrom_C"/>
    <property type="match status" value="1"/>
</dbReference>
<evidence type="ECO:0000256" key="1">
    <source>
        <dbReference type="ARBA" id="ARBA00022617"/>
    </source>
</evidence>
<dbReference type="PROSITE" id="PS51007">
    <property type="entry name" value="CYTC"/>
    <property type="match status" value="1"/>
</dbReference>
<dbReference type="PANTHER" id="PTHR30600">
    <property type="entry name" value="CYTOCHROME C PEROXIDASE-RELATED"/>
    <property type="match status" value="1"/>
</dbReference>
<keyword evidence="4" id="KW-0560">Oxidoreductase</keyword>
<evidence type="ECO:0000256" key="6">
    <source>
        <dbReference type="PROSITE-ProRule" id="PRU00433"/>
    </source>
</evidence>
<dbReference type="Proteomes" id="UP000064967">
    <property type="component" value="Chromosome"/>
</dbReference>
<reference evidence="9 10" key="1">
    <citation type="submission" date="2015-08" db="EMBL/GenBank/DDBJ databases">
        <authorList>
            <person name="Babu N.S."/>
            <person name="Beckwith C.J."/>
            <person name="Beseler K.G."/>
            <person name="Brison A."/>
            <person name="Carone J.V."/>
            <person name="Caskin T.P."/>
            <person name="Diamond M."/>
            <person name="Durham M.E."/>
            <person name="Foxe J.M."/>
            <person name="Go M."/>
            <person name="Henderson B.A."/>
            <person name="Jones I.B."/>
            <person name="McGettigan J.A."/>
            <person name="Micheletti S.J."/>
            <person name="Nasrallah M.E."/>
            <person name="Ortiz D."/>
            <person name="Piller C.R."/>
            <person name="Privatt S.R."/>
            <person name="Schneider S.L."/>
            <person name="Sharp S."/>
            <person name="Smith T.C."/>
            <person name="Stanton J.D."/>
            <person name="Ullery H.E."/>
            <person name="Wilson R.J."/>
            <person name="Serrano M.G."/>
            <person name="Buck G."/>
            <person name="Lee V."/>
            <person name="Wang Y."/>
            <person name="Carvalho R."/>
            <person name="Voegtly L."/>
            <person name="Shi R."/>
            <person name="Duckworth R."/>
            <person name="Johnson A."/>
            <person name="Loviza R."/>
            <person name="Walstead R."/>
            <person name="Shah Z."/>
            <person name="Kiflezghi M."/>
            <person name="Wade K."/>
            <person name="Ball S.L."/>
            <person name="Bradley K.W."/>
            <person name="Asai D.J."/>
            <person name="Bowman C.A."/>
            <person name="Russell D.A."/>
            <person name="Pope W.H."/>
            <person name="Jacobs-Sera D."/>
            <person name="Hendrix R.W."/>
            <person name="Hatfull G.F."/>
        </authorList>
    </citation>
    <scope>NUCLEOTIDE SEQUENCE [LARGE SCALE GENOMIC DNA]</scope>
    <source>
        <strain evidence="9 10">DSM 27648</strain>
    </source>
</reference>
<organism evidence="9 10">
    <name type="scientific">Labilithrix luteola</name>
    <dbReference type="NCBI Taxonomy" id="1391654"/>
    <lineage>
        <taxon>Bacteria</taxon>
        <taxon>Pseudomonadati</taxon>
        <taxon>Myxococcota</taxon>
        <taxon>Polyangia</taxon>
        <taxon>Polyangiales</taxon>
        <taxon>Labilitrichaceae</taxon>
        <taxon>Labilithrix</taxon>
    </lineage>
</organism>
<dbReference type="InterPro" id="IPR036909">
    <property type="entry name" value="Cyt_c-like_dom_sf"/>
</dbReference>
<evidence type="ECO:0000256" key="4">
    <source>
        <dbReference type="ARBA" id="ARBA00023002"/>
    </source>
</evidence>
<dbReference type="InterPro" id="IPR009056">
    <property type="entry name" value="Cyt_c-like_dom"/>
</dbReference>
<proteinExistence type="predicted"/>
<dbReference type="GO" id="GO:0004130">
    <property type="term" value="F:cytochrome-c peroxidase activity"/>
    <property type="evidence" value="ECO:0007669"/>
    <property type="project" value="TreeGrafter"/>
</dbReference>
<dbReference type="GO" id="GO:0046872">
    <property type="term" value="F:metal ion binding"/>
    <property type="evidence" value="ECO:0007669"/>
    <property type="project" value="UniProtKB-KW"/>
</dbReference>
<feature type="domain" description="Cytochrome c" evidence="8">
    <location>
        <begin position="380"/>
        <end position="594"/>
    </location>
</feature>
<evidence type="ECO:0000256" key="5">
    <source>
        <dbReference type="ARBA" id="ARBA00023004"/>
    </source>
</evidence>
<keyword evidence="10" id="KW-1185">Reference proteome</keyword>
<evidence type="ECO:0000256" key="2">
    <source>
        <dbReference type="ARBA" id="ARBA00022723"/>
    </source>
</evidence>
<name>A0A0K1QBK2_9BACT</name>
<dbReference type="Gene3D" id="1.10.760.10">
    <property type="entry name" value="Cytochrome c-like domain"/>
    <property type="match status" value="2"/>
</dbReference>
<dbReference type="SUPFAM" id="SSF51004">
    <property type="entry name" value="C-terminal (heme d1) domain of cytochrome cd1-nitrite reductase"/>
    <property type="match status" value="1"/>
</dbReference>
<dbReference type="Gene3D" id="2.130.10.10">
    <property type="entry name" value="YVTN repeat-like/Quinoprotein amine dehydrogenase"/>
    <property type="match status" value="1"/>
</dbReference>
<dbReference type="InterPro" id="IPR051395">
    <property type="entry name" value="Cytochrome_c_Peroxidase/MauG"/>
</dbReference>
<evidence type="ECO:0000256" key="7">
    <source>
        <dbReference type="SAM" id="MobiDB-lite"/>
    </source>
</evidence>
<accession>A0A0K1QBK2</accession>
<evidence type="ECO:0000256" key="3">
    <source>
        <dbReference type="ARBA" id="ARBA00022729"/>
    </source>
</evidence>
<dbReference type="EMBL" id="CP012333">
    <property type="protein sequence ID" value="AKV02785.1"/>
    <property type="molecule type" value="Genomic_DNA"/>
</dbReference>
<sequence length="594" mass="62393">MPDPVVHRLGATQDGSAVLLAESEGHVLAFVADEDDAMVRVLDVDEGTQISAVRTGGAPAQLVMLPDGRAVASLRDKGELVVLAGAGRPDSKFRVERRIEVAAEPIGLALSPDDGTLVVASGWGRRVSVFDTKTMTRIAEHEVAREPRAVVVSHDGKRAFVSHAVGNSLDVVELDGKGAKRVVPMAGVEEFLGRGDESGTQSRMGCQGFTLARAESGKIFAPHALVFTGDASEASDGYGGGEGREAEVFHVPVVDEDTGKPLAGTSRLRAGLETHSGRCALPRAAAVGKAGLFVTCLGADSVALFDSDAVNPQDVELRRWAVPSGPVGIALDESRARAVVWSQFAHALTTIAIGDSEAPDGVKPFALSSFALARDVRGNAKLARGRAIFHATDDRRISSDGRACASCHPDGRDDTLVWSSPKGPRQTPMLAGRLEGAAPFGWNGDASDVSLHLVSTVKRLGGSGLDGEDKEALVAYVRSMRSPPSSSPSAKSTAWAHGRELFRSTEAGCSSCHGESGDLPDGDKHDVKSRAAGDTQAKFDTPSLRFVGGSAPYFHDGRYADLKTLLVKSDGKMGHTKHLSPSDLADLTTYLESL</sequence>
<dbReference type="STRING" id="1391654.AKJ09_09448"/>
<feature type="compositionally biased region" description="Basic and acidic residues" evidence="7">
    <location>
        <begin position="521"/>
        <end position="531"/>
    </location>
</feature>
<feature type="region of interest" description="Disordered" evidence="7">
    <location>
        <begin position="507"/>
        <end position="534"/>
    </location>
</feature>
<keyword evidence="1 6" id="KW-0349">Heme</keyword>
<dbReference type="InterPro" id="IPR015943">
    <property type="entry name" value="WD40/YVTN_repeat-like_dom_sf"/>
</dbReference>
<keyword evidence="5 6" id="KW-0408">Iron</keyword>
<dbReference type="GO" id="GO:0020037">
    <property type="term" value="F:heme binding"/>
    <property type="evidence" value="ECO:0007669"/>
    <property type="project" value="InterPro"/>
</dbReference>
<dbReference type="PANTHER" id="PTHR30600:SF10">
    <property type="entry name" value="BLL6722 PROTEIN"/>
    <property type="match status" value="1"/>
</dbReference>
<dbReference type="InterPro" id="IPR011048">
    <property type="entry name" value="Haem_d1_sf"/>
</dbReference>
<evidence type="ECO:0000313" key="9">
    <source>
        <dbReference type="EMBL" id="AKV02785.1"/>
    </source>
</evidence>
<keyword evidence="3" id="KW-0732">Signal</keyword>
<gene>
    <name evidence="9" type="ORF">AKJ09_09448</name>
</gene>
<keyword evidence="2 6" id="KW-0479">Metal-binding</keyword>